<comment type="caution">
    <text evidence="2">The sequence shown here is derived from an EMBL/GenBank/DDBJ whole genome shotgun (WGS) entry which is preliminary data.</text>
</comment>
<evidence type="ECO:0000313" key="2">
    <source>
        <dbReference type="EMBL" id="KUL41552.1"/>
    </source>
</evidence>
<reference evidence="2 3" key="1">
    <citation type="submission" date="2015-10" db="EMBL/GenBank/DDBJ databases">
        <authorList>
            <person name="Gilbert D.G."/>
        </authorList>
    </citation>
    <scope>NUCLEOTIDE SEQUENCE [LARGE SCALE GENOMIC DNA]</scope>
    <source>
        <strain evidence="2 3">NRRL B-16712</strain>
    </source>
</reference>
<evidence type="ECO:0000313" key="3">
    <source>
        <dbReference type="Proteomes" id="UP000053244"/>
    </source>
</evidence>
<proteinExistence type="predicted"/>
<dbReference type="AlphaFoldDB" id="A0A0X3VBB8"/>
<dbReference type="SUPFAM" id="SSF55718">
    <property type="entry name" value="SCP-like"/>
    <property type="match status" value="1"/>
</dbReference>
<accession>A0A0X3VBB8</accession>
<gene>
    <name evidence="2" type="ORF">ADL15_04715</name>
</gene>
<keyword evidence="3" id="KW-1185">Reference proteome</keyword>
<dbReference type="InterPro" id="IPR036527">
    <property type="entry name" value="SCP2_sterol-bd_dom_sf"/>
</dbReference>
<evidence type="ECO:0000259" key="1">
    <source>
        <dbReference type="Pfam" id="PF02036"/>
    </source>
</evidence>
<sequence>MAIQADPLTEPGEFALQVRAASDADLEQLVRDAGPSLLDSIFEGMPGVFRADRAGALDTVVHWHVLGPDNADAAYQVTIAGGQCVTVPGTPDPARLTLRLDVANFLRMTTGSAAAWTLFLRGRLKARGDLGLARTFPQYFDVPKV</sequence>
<dbReference type="Pfam" id="PF02036">
    <property type="entry name" value="SCP2"/>
    <property type="match status" value="1"/>
</dbReference>
<dbReference type="EMBL" id="LLZH01000013">
    <property type="protein sequence ID" value="KUL41552.1"/>
    <property type="molecule type" value="Genomic_DNA"/>
</dbReference>
<dbReference type="Gene3D" id="3.30.1050.10">
    <property type="entry name" value="SCP2 sterol-binding domain"/>
    <property type="match status" value="1"/>
</dbReference>
<name>A0A0X3VBB8_9ACTN</name>
<protein>
    <recommendedName>
        <fullName evidence="1">SCP2 domain-containing protein</fullName>
    </recommendedName>
</protein>
<dbReference type="Proteomes" id="UP000053244">
    <property type="component" value="Unassembled WGS sequence"/>
</dbReference>
<dbReference type="RefSeq" id="WP_067685331.1">
    <property type="nucleotide sequence ID" value="NZ_LLZH01000013.1"/>
</dbReference>
<feature type="domain" description="SCP2" evidence="1">
    <location>
        <begin position="52"/>
        <end position="140"/>
    </location>
</feature>
<dbReference type="InterPro" id="IPR003033">
    <property type="entry name" value="SCP2_sterol-bd_dom"/>
</dbReference>
<organism evidence="2 3">
    <name type="scientific">Actinoplanes awajinensis subsp. mycoplanecinus</name>
    <dbReference type="NCBI Taxonomy" id="135947"/>
    <lineage>
        <taxon>Bacteria</taxon>
        <taxon>Bacillati</taxon>
        <taxon>Actinomycetota</taxon>
        <taxon>Actinomycetes</taxon>
        <taxon>Micromonosporales</taxon>
        <taxon>Micromonosporaceae</taxon>
        <taxon>Actinoplanes</taxon>
    </lineage>
</organism>
<dbReference type="OrthoDB" id="5243187at2"/>